<keyword evidence="2" id="KW-1185">Reference proteome</keyword>
<evidence type="ECO:0000313" key="1">
    <source>
        <dbReference type="EMBL" id="KRX48060.1"/>
    </source>
</evidence>
<comment type="caution">
    <text evidence="1">The sequence shown here is derived from an EMBL/GenBank/DDBJ whole genome shotgun (WGS) entry which is preliminary data.</text>
</comment>
<reference evidence="1 2" key="1">
    <citation type="submission" date="2015-01" db="EMBL/GenBank/DDBJ databases">
        <title>Evolution of Trichinella species and genotypes.</title>
        <authorList>
            <person name="Korhonen P.K."/>
            <person name="Edoardo P."/>
            <person name="Giuseppe L.R."/>
            <person name="Gasser R.B."/>
        </authorList>
    </citation>
    <scope>NUCLEOTIDE SEQUENCE [LARGE SCALE GENOMIC DNA]</scope>
    <source>
        <strain evidence="1">ISS417</strain>
    </source>
</reference>
<dbReference type="Proteomes" id="UP000055048">
    <property type="component" value="Unassembled WGS sequence"/>
</dbReference>
<accession>A0A0V0U9V2</accession>
<proteinExistence type="predicted"/>
<protein>
    <submittedName>
        <fullName evidence="1">Uncharacterized protein</fullName>
    </submittedName>
</protein>
<dbReference type="AlphaFoldDB" id="A0A0V0U9V2"/>
<organism evidence="1 2">
    <name type="scientific">Trichinella murrelli</name>
    <dbReference type="NCBI Taxonomy" id="144512"/>
    <lineage>
        <taxon>Eukaryota</taxon>
        <taxon>Metazoa</taxon>
        <taxon>Ecdysozoa</taxon>
        <taxon>Nematoda</taxon>
        <taxon>Enoplea</taxon>
        <taxon>Dorylaimia</taxon>
        <taxon>Trichinellida</taxon>
        <taxon>Trichinellidae</taxon>
        <taxon>Trichinella</taxon>
    </lineage>
</organism>
<sequence length="67" mass="7822">MEITENAYTYAYIQQQSHHNCTIIRSSMLTFCGKQRHIGTSRKRLYVQVNALASVHALWDDVIQLMH</sequence>
<evidence type="ECO:0000313" key="2">
    <source>
        <dbReference type="Proteomes" id="UP000055048"/>
    </source>
</evidence>
<name>A0A0V0U9V2_9BILA</name>
<dbReference type="EMBL" id="JYDJ01000034">
    <property type="protein sequence ID" value="KRX48060.1"/>
    <property type="molecule type" value="Genomic_DNA"/>
</dbReference>
<gene>
    <name evidence="1" type="ORF">T05_1386</name>
</gene>